<dbReference type="AlphaFoldDB" id="Q0UK03"/>
<feature type="chain" id="PRO_5004177962" evidence="2">
    <location>
        <begin position="23"/>
        <end position="366"/>
    </location>
</feature>
<dbReference type="RefSeq" id="XP_001798237.1">
    <property type="nucleotide sequence ID" value="XM_001798185.1"/>
</dbReference>
<keyword evidence="1 2" id="KW-0732">Signal</keyword>
<accession>Q0UK03</accession>
<dbReference type="Pfam" id="PF01547">
    <property type="entry name" value="SBP_bac_1"/>
    <property type="match status" value="1"/>
</dbReference>
<dbReference type="EMBL" id="CH445336">
    <property type="protein sequence ID" value="EAT84187.2"/>
    <property type="molecule type" value="Genomic_DNA"/>
</dbReference>
<dbReference type="PANTHER" id="PTHR30006">
    <property type="entry name" value="THIAMINE-BINDING PERIPLASMIC PROTEIN-RELATED"/>
    <property type="match status" value="1"/>
</dbReference>
<evidence type="ECO:0000313" key="4">
    <source>
        <dbReference type="Proteomes" id="UP000001055"/>
    </source>
</evidence>
<dbReference type="GeneID" id="5975135"/>
<feature type="signal peptide" evidence="2">
    <location>
        <begin position="1"/>
        <end position="22"/>
    </location>
</feature>
<dbReference type="VEuPathDB" id="FungiDB:JI435_079110"/>
<evidence type="ECO:0000256" key="2">
    <source>
        <dbReference type="SAM" id="SignalP"/>
    </source>
</evidence>
<dbReference type="InterPro" id="IPR006059">
    <property type="entry name" value="SBP"/>
</dbReference>
<gene>
    <name evidence="3" type="ORF">SNOG_07911</name>
</gene>
<dbReference type="InParanoid" id="Q0UK03"/>
<evidence type="ECO:0000313" key="3">
    <source>
        <dbReference type="EMBL" id="EAT84187.2"/>
    </source>
</evidence>
<evidence type="ECO:0000256" key="1">
    <source>
        <dbReference type="ARBA" id="ARBA00022729"/>
    </source>
</evidence>
<dbReference type="SUPFAM" id="SSF53850">
    <property type="entry name" value="Periplasmic binding protein-like II"/>
    <property type="match status" value="1"/>
</dbReference>
<dbReference type="PANTHER" id="PTHR30006:SF2">
    <property type="entry name" value="ABC TRANSPORTER SUBSTRATE-BINDING PROTEIN"/>
    <property type="match status" value="1"/>
</dbReference>
<proteinExistence type="predicted"/>
<sequence>MLFKIPLATLGFIASIIQRTAGQSLDSLQVETRSLEQIYAAAKSEGQPLKVYFGGSCVIASTASDNVVAAFNAQFPDIKIDQTTGFSKYLDAQIDRAYAVGKPFVDVAILQTVQDYTRWNSQARLLKYKPPTFGDISNELKDLEGAYIPVSIYQFGPFYYDSAKVPVDRIPKTYLDVLDPYWKGKMALVYPNDDDGVLHLFSLIIGRYGFQWLERLKEQDIQWVRGANAAATAIVDGIKNGNSSRLLTFTALSFSPEAPTFQVRQPEAPEQFMSWGQLLGIFSSTKAPESAKLFASWMVSKEWQGKSAATRPTILESLNAQSGHGITANNTQITKYISFMHDRETVEWWRFQVESILGLAKGEYPL</sequence>
<name>Q0UK03_PHANO</name>
<protein>
    <submittedName>
        <fullName evidence="3">Uncharacterized protein</fullName>
    </submittedName>
</protein>
<organism evidence="3 4">
    <name type="scientific">Phaeosphaeria nodorum (strain SN15 / ATCC MYA-4574 / FGSC 10173)</name>
    <name type="common">Glume blotch fungus</name>
    <name type="synonym">Parastagonospora nodorum</name>
    <dbReference type="NCBI Taxonomy" id="321614"/>
    <lineage>
        <taxon>Eukaryota</taxon>
        <taxon>Fungi</taxon>
        <taxon>Dikarya</taxon>
        <taxon>Ascomycota</taxon>
        <taxon>Pezizomycotina</taxon>
        <taxon>Dothideomycetes</taxon>
        <taxon>Pleosporomycetidae</taxon>
        <taxon>Pleosporales</taxon>
        <taxon>Pleosporineae</taxon>
        <taxon>Phaeosphaeriaceae</taxon>
        <taxon>Parastagonospora</taxon>
    </lineage>
</organism>
<dbReference type="Gene3D" id="3.40.190.10">
    <property type="entry name" value="Periplasmic binding protein-like II"/>
    <property type="match status" value="2"/>
</dbReference>
<dbReference type="KEGG" id="pno:SNOG_07911"/>
<reference evidence="4" key="1">
    <citation type="journal article" date="2007" name="Plant Cell">
        <title>Dothideomycete-plant interactions illuminated by genome sequencing and EST analysis of the wheat pathogen Stagonospora nodorum.</title>
        <authorList>
            <person name="Hane J.K."/>
            <person name="Lowe R.G."/>
            <person name="Solomon P.S."/>
            <person name="Tan K.C."/>
            <person name="Schoch C.L."/>
            <person name="Spatafora J.W."/>
            <person name="Crous P.W."/>
            <person name="Kodira C."/>
            <person name="Birren B.W."/>
            <person name="Galagan J.E."/>
            <person name="Torriani S.F."/>
            <person name="McDonald B.A."/>
            <person name="Oliver R.P."/>
        </authorList>
    </citation>
    <scope>NUCLEOTIDE SEQUENCE [LARGE SCALE GENOMIC DNA]</scope>
    <source>
        <strain evidence="4">SN15 / ATCC MYA-4574 / FGSC 10173</strain>
    </source>
</reference>
<dbReference type="Proteomes" id="UP000001055">
    <property type="component" value="Unassembled WGS sequence"/>
</dbReference>